<evidence type="ECO:0000313" key="1">
    <source>
        <dbReference type="EMBL" id="TKW61109.1"/>
    </source>
</evidence>
<evidence type="ECO:0000313" key="2">
    <source>
        <dbReference type="Proteomes" id="UP000320948"/>
    </source>
</evidence>
<reference evidence="1 2" key="1">
    <citation type="journal article" date="2017" name="Nat. Commun.">
        <title>In situ click chemistry generation of cyclooxygenase-2 inhibitors.</title>
        <authorList>
            <person name="Bhardwaj A."/>
            <person name="Kaur J."/>
            <person name="Wuest M."/>
            <person name="Wuest F."/>
        </authorList>
    </citation>
    <scope>NUCLEOTIDE SEQUENCE [LARGE SCALE GENOMIC DNA]</scope>
    <source>
        <strain evidence="1">S2_018_000_R2_106</strain>
    </source>
</reference>
<organism evidence="1 2">
    <name type="scientific">Blastochloris viridis</name>
    <name type="common">Rhodopseudomonas viridis</name>
    <dbReference type="NCBI Taxonomy" id="1079"/>
    <lineage>
        <taxon>Bacteria</taxon>
        <taxon>Pseudomonadati</taxon>
        <taxon>Pseudomonadota</taxon>
        <taxon>Alphaproteobacteria</taxon>
        <taxon>Hyphomicrobiales</taxon>
        <taxon>Blastochloridaceae</taxon>
        <taxon>Blastochloris</taxon>
    </lineage>
</organism>
<name>A0A6N4RCS2_BLAVI</name>
<dbReference type="EMBL" id="VAFM01000001">
    <property type="protein sequence ID" value="TKW61109.1"/>
    <property type="molecule type" value="Genomic_DNA"/>
</dbReference>
<dbReference type="InterPro" id="IPR005358">
    <property type="entry name" value="Puta_zinc/iron-chelating_dom"/>
</dbReference>
<dbReference type="AlphaFoldDB" id="A0A6N4RCS2"/>
<proteinExistence type="predicted"/>
<comment type="caution">
    <text evidence="1">The sequence shown here is derived from an EMBL/GenBank/DDBJ whole genome shotgun (WGS) entry which is preliminary data.</text>
</comment>
<dbReference type="Proteomes" id="UP000320948">
    <property type="component" value="Unassembled WGS sequence"/>
</dbReference>
<dbReference type="Pfam" id="PF03692">
    <property type="entry name" value="CxxCxxCC"/>
    <property type="match status" value="1"/>
</dbReference>
<gene>
    <name evidence="1" type="ORF">DI628_00315</name>
</gene>
<accession>A0A6N4RCS2</accession>
<sequence length="257" mass="29001">MSEKRFACTACGLCCYGMLPLTIEEALARADRFPLAMSMMPIKPNVRGYQSVAQIGARAEIAPRNKVLLSISPMGFIPSSMPCPDLAPDNLCSIHETKPVRCRAMPFYAYKDEDHQADMLVPRSGWKCVITEDAPVVYRDGKILERTDFDAERVELVAQAPALQRFVDTLLQYNPHLRMKLLKATQGPIAGRVAVGFISYLRFNPSLPLREFASSQYAVMKDWLGRTEGDPRLKEFSDFYRNELQDLERYLPKAGTV</sequence>
<protein>
    <submittedName>
        <fullName evidence="1">YkgJ family cysteine cluster protein</fullName>
    </submittedName>
</protein>